<evidence type="ECO:0000313" key="1">
    <source>
        <dbReference type="EMBL" id="CAN0274763.1"/>
    </source>
</evidence>
<sequence>MYMQPARLLCPRDSPGKNTRVGCHALLQGIFPTQGSNLRPFMSPSLTGGFFTISATWEAPQEAGAGLKVKKDQRARGENERIHIARKGSLHSSLVSFSGPSCL</sequence>
<protein>
    <submittedName>
        <fullName evidence="1">Uncharacterized protein</fullName>
    </submittedName>
</protein>
<gene>
    <name evidence="1" type="ORF">MRATA1EN22A_LOCUS14741</name>
</gene>
<proteinExistence type="predicted"/>
<organism evidence="1 2">
    <name type="scientific">Rangifer tarandus platyrhynchus</name>
    <name type="common">Svalbard reindeer</name>
    <dbReference type="NCBI Taxonomy" id="3082113"/>
    <lineage>
        <taxon>Eukaryota</taxon>
        <taxon>Metazoa</taxon>
        <taxon>Chordata</taxon>
        <taxon>Craniata</taxon>
        <taxon>Vertebrata</taxon>
        <taxon>Euteleostomi</taxon>
        <taxon>Mammalia</taxon>
        <taxon>Eutheria</taxon>
        <taxon>Laurasiatheria</taxon>
        <taxon>Artiodactyla</taxon>
        <taxon>Ruminantia</taxon>
        <taxon>Pecora</taxon>
        <taxon>Cervidae</taxon>
        <taxon>Odocoileinae</taxon>
        <taxon>Rangifer</taxon>
    </lineage>
</organism>
<dbReference type="EMBL" id="OX596109">
    <property type="protein sequence ID" value="CAN0274763.1"/>
    <property type="molecule type" value="Genomic_DNA"/>
</dbReference>
<accession>A0AC59Z7U4</accession>
<name>A0AC59Z7U4_RANTA</name>
<dbReference type="Proteomes" id="UP001162501">
    <property type="component" value="Chromosome 25"/>
</dbReference>
<reference evidence="1" key="1">
    <citation type="submission" date="2023-05" db="EMBL/GenBank/DDBJ databases">
        <authorList>
            <consortium name="ELIXIR-Norway"/>
        </authorList>
    </citation>
    <scope>NUCLEOTIDE SEQUENCE</scope>
</reference>
<reference evidence="1" key="2">
    <citation type="submission" date="2025-03" db="EMBL/GenBank/DDBJ databases">
        <authorList>
            <consortium name="ELIXIR-Norway"/>
            <consortium name="Elixir Norway"/>
        </authorList>
    </citation>
    <scope>NUCLEOTIDE SEQUENCE</scope>
</reference>
<evidence type="ECO:0000313" key="2">
    <source>
        <dbReference type="Proteomes" id="UP001162501"/>
    </source>
</evidence>